<dbReference type="PANTHER" id="PTHR42824">
    <property type="entry name" value="GLUTAMINE AMIDOTRANSFERASE"/>
    <property type="match status" value="1"/>
</dbReference>
<dbReference type="GO" id="GO:0016740">
    <property type="term" value="F:transferase activity"/>
    <property type="evidence" value="ECO:0007669"/>
    <property type="project" value="UniProtKB-KW"/>
</dbReference>
<dbReference type="Pfam" id="PF13230">
    <property type="entry name" value="GATase_4"/>
    <property type="match status" value="1"/>
</dbReference>
<accession>A0A075I044</accession>
<dbReference type="PROSITE" id="PS51278">
    <property type="entry name" value="GATASE_TYPE_2"/>
    <property type="match status" value="1"/>
</dbReference>
<reference evidence="3" key="1">
    <citation type="journal article" date="2014" name="Genome Biol. Evol.">
        <title>Pangenome evidence for extensive interdomain horizontal transfer affecting lineage core and shell genes in uncultured planktonic thaumarchaeota and euryarchaeota.</title>
        <authorList>
            <person name="Deschamps P."/>
            <person name="Zivanovic Y."/>
            <person name="Moreira D."/>
            <person name="Rodriguez-Valera F."/>
            <person name="Lopez-Garcia P."/>
        </authorList>
    </citation>
    <scope>NUCLEOTIDE SEQUENCE</scope>
</reference>
<keyword evidence="1 3" id="KW-0315">Glutamine amidotransferase</keyword>
<gene>
    <name evidence="3" type="primary">DUG3</name>
</gene>
<evidence type="ECO:0000259" key="2">
    <source>
        <dbReference type="PROSITE" id="PS51278"/>
    </source>
</evidence>
<name>A0A075I044_9EURY</name>
<feature type="domain" description="Glutamine amidotransferase type-2" evidence="2">
    <location>
        <begin position="15"/>
        <end position="247"/>
    </location>
</feature>
<keyword evidence="3" id="KW-0808">Transferase</keyword>
<dbReference type="PANTHER" id="PTHR42824:SF1">
    <property type="entry name" value="GLUTAMINE AMIDOTRANSFERASE YAFJ-RELATED"/>
    <property type="match status" value="1"/>
</dbReference>
<dbReference type="InterPro" id="IPR017932">
    <property type="entry name" value="GATase_2_dom"/>
</dbReference>
<organism evidence="3">
    <name type="scientific">uncultured marine group II/III euryarchaeote KM3_88_H06</name>
    <dbReference type="NCBI Taxonomy" id="1456537"/>
    <lineage>
        <taxon>Archaea</taxon>
        <taxon>Methanobacteriati</taxon>
        <taxon>Methanobacteriota</taxon>
        <taxon>environmental samples</taxon>
    </lineage>
</organism>
<protein>
    <submittedName>
        <fullName evidence="3">Glutamine amidotransferase class II (DUG3)</fullName>
    </submittedName>
</protein>
<dbReference type="AlphaFoldDB" id="A0A075I044"/>
<sequence>MEGSKGANASWGSMCDIFGMSCNGADRATRSLPLFAEYAHRNADGWGIGWYENGAARVERAPTQGDRDPRFFEAMEEARSEVLIAHLRYSTGAPSWECNCHPFIRNHRGRDWMLAHNGWVNDAEDHPEAMGTTDSEQIFNEIIDEVAEYQDSGTIRGIYPALKSAIENVFDRYGREVRLNLLISDGRSIYAFHHYPGKPMFMLRRSKMYGGAVLVSTQKLTEEDWEPIPENRLLVIDGGEVQVLSSAI</sequence>
<dbReference type="CDD" id="cd01908">
    <property type="entry name" value="YafJ"/>
    <property type="match status" value="1"/>
</dbReference>
<proteinExistence type="predicted"/>
<dbReference type="SUPFAM" id="SSF56235">
    <property type="entry name" value="N-terminal nucleophile aminohydrolases (Ntn hydrolases)"/>
    <property type="match status" value="1"/>
</dbReference>
<dbReference type="Gene3D" id="3.60.20.10">
    <property type="entry name" value="Glutamine Phosphoribosylpyrophosphate, subunit 1, domain 1"/>
    <property type="match status" value="1"/>
</dbReference>
<dbReference type="InterPro" id="IPR029055">
    <property type="entry name" value="Ntn_hydrolases_N"/>
</dbReference>
<dbReference type="EMBL" id="KF901159">
    <property type="protein sequence ID" value="AIF20252.1"/>
    <property type="molecule type" value="Genomic_DNA"/>
</dbReference>
<evidence type="ECO:0000256" key="1">
    <source>
        <dbReference type="ARBA" id="ARBA00022962"/>
    </source>
</evidence>
<dbReference type="InterPro" id="IPR026869">
    <property type="entry name" value="EgtC-like"/>
</dbReference>
<evidence type="ECO:0000313" key="3">
    <source>
        <dbReference type="EMBL" id="AIF20252.1"/>
    </source>
</evidence>